<dbReference type="GO" id="GO:0005795">
    <property type="term" value="C:Golgi stack"/>
    <property type="evidence" value="ECO:0007669"/>
    <property type="project" value="TreeGrafter"/>
</dbReference>
<dbReference type="EMBL" id="QBIY01011651">
    <property type="protein sequence ID" value="RXN30157.1"/>
    <property type="molecule type" value="Genomic_DNA"/>
</dbReference>
<dbReference type="STRING" id="84645.A0A498NFH4"/>
<dbReference type="GO" id="GO:0012507">
    <property type="term" value="C:ER to Golgi transport vesicle membrane"/>
    <property type="evidence" value="ECO:0007669"/>
    <property type="project" value="TreeGrafter"/>
</dbReference>
<dbReference type="GO" id="GO:0005783">
    <property type="term" value="C:endoplasmic reticulum"/>
    <property type="evidence" value="ECO:0007669"/>
    <property type="project" value="TreeGrafter"/>
</dbReference>
<keyword evidence="10" id="KW-0677">Repeat</keyword>
<feature type="compositionally biased region" description="Basic and acidic residues" evidence="25">
    <location>
        <begin position="1308"/>
        <end position="1321"/>
    </location>
</feature>
<comment type="caution">
    <text evidence="27">The sequence shown here is derived from an EMBL/GenBank/DDBJ whole genome shotgun (WGS) entry which is preliminary data.</text>
</comment>
<dbReference type="InterPro" id="IPR006953">
    <property type="entry name" value="Vesicle_Uso1_P115_head"/>
</dbReference>
<gene>
    <name evidence="27" type="ORF">ROHU_017893</name>
</gene>
<dbReference type="SMART" id="SM01167">
    <property type="entry name" value="DUF1900"/>
    <property type="match status" value="1"/>
</dbReference>
<dbReference type="PROSITE" id="PS50082">
    <property type="entry name" value="WD_REPEATS_2"/>
    <property type="match status" value="3"/>
</dbReference>
<keyword evidence="14" id="KW-0333">Golgi apparatus</keyword>
<feature type="repeat" description="ARM" evidence="23">
    <location>
        <begin position="6"/>
        <end position="43"/>
    </location>
</feature>
<dbReference type="GO" id="GO:0006888">
    <property type="term" value="P:endoplasmic reticulum to Golgi vesicle-mediated transport"/>
    <property type="evidence" value="ECO:0007669"/>
    <property type="project" value="TreeGrafter"/>
</dbReference>
<evidence type="ECO:0000256" key="19">
    <source>
        <dbReference type="ARBA" id="ARBA00075954"/>
    </source>
</evidence>
<dbReference type="Proteomes" id="UP000290572">
    <property type="component" value="Unassembled WGS sequence"/>
</dbReference>
<feature type="repeat" description="WD" evidence="22">
    <location>
        <begin position="1048"/>
        <end position="1089"/>
    </location>
</feature>
<feature type="compositionally biased region" description="Basic residues" evidence="25">
    <location>
        <begin position="1451"/>
        <end position="1467"/>
    </location>
</feature>
<evidence type="ECO:0000256" key="2">
    <source>
        <dbReference type="ARBA" id="ARBA00004514"/>
    </source>
</evidence>
<feature type="coiled-coil region" evidence="24">
    <location>
        <begin position="603"/>
        <end position="651"/>
    </location>
</feature>
<keyword evidence="28" id="KW-1185">Reference proteome</keyword>
<dbReference type="InterPro" id="IPR006955">
    <property type="entry name" value="Uso1_p115_C"/>
</dbReference>
<dbReference type="GO" id="GO:0003779">
    <property type="term" value="F:actin binding"/>
    <property type="evidence" value="ECO:0007669"/>
    <property type="project" value="UniProtKB-KW"/>
</dbReference>
<feature type="domain" description="DUF1899" evidence="26">
    <location>
        <begin position="877"/>
        <end position="941"/>
    </location>
</feature>
<dbReference type="Gene3D" id="1.25.10.10">
    <property type="entry name" value="Leucine-rich Repeat Variant"/>
    <property type="match status" value="1"/>
</dbReference>
<evidence type="ECO:0000256" key="25">
    <source>
        <dbReference type="SAM" id="MobiDB-lite"/>
    </source>
</evidence>
<dbReference type="SUPFAM" id="SSF50978">
    <property type="entry name" value="WD40 repeat-like"/>
    <property type="match status" value="1"/>
</dbReference>
<dbReference type="GO" id="GO:0048513">
    <property type="term" value="P:animal organ development"/>
    <property type="evidence" value="ECO:0007669"/>
    <property type="project" value="UniProtKB-ARBA"/>
</dbReference>
<evidence type="ECO:0000256" key="13">
    <source>
        <dbReference type="ARBA" id="ARBA00022990"/>
    </source>
</evidence>
<feature type="region of interest" description="Disordered" evidence="25">
    <location>
        <begin position="1281"/>
        <end position="1355"/>
    </location>
</feature>
<dbReference type="PANTHER" id="PTHR10013">
    <property type="entry name" value="GENERAL VESICULAR TRANSPORT FACTOR P115"/>
    <property type="match status" value="1"/>
</dbReference>
<dbReference type="InterPro" id="IPR016024">
    <property type="entry name" value="ARM-type_fold"/>
</dbReference>
<evidence type="ECO:0000256" key="16">
    <source>
        <dbReference type="ARBA" id="ARBA00023136"/>
    </source>
</evidence>
<feature type="region of interest" description="Disordered" evidence="25">
    <location>
        <begin position="1552"/>
        <end position="1594"/>
    </location>
</feature>
<dbReference type="Pfam" id="PF04869">
    <property type="entry name" value="Uso1_p115_head"/>
    <property type="match status" value="1"/>
</dbReference>
<evidence type="ECO:0000256" key="9">
    <source>
        <dbReference type="ARBA" id="ARBA00022574"/>
    </source>
</evidence>
<feature type="repeat" description="WD" evidence="22">
    <location>
        <begin position="1000"/>
        <end position="1042"/>
    </location>
</feature>
<dbReference type="InterPro" id="IPR000225">
    <property type="entry name" value="Armadillo"/>
</dbReference>
<feature type="region of interest" description="Disordered" evidence="25">
    <location>
        <begin position="1446"/>
        <end position="1473"/>
    </location>
</feature>
<keyword evidence="8" id="KW-0597">Phosphoprotein</keyword>
<dbReference type="Pfam" id="PF00400">
    <property type="entry name" value="WD40"/>
    <property type="match status" value="2"/>
</dbReference>
<evidence type="ECO:0000256" key="12">
    <source>
        <dbReference type="ARBA" id="ARBA00022927"/>
    </source>
</evidence>
<dbReference type="GO" id="GO:0000139">
    <property type="term" value="C:Golgi membrane"/>
    <property type="evidence" value="ECO:0007669"/>
    <property type="project" value="UniProtKB-SubCell"/>
</dbReference>
<feature type="repeat" description="WD" evidence="22">
    <location>
        <begin position="950"/>
        <end position="992"/>
    </location>
</feature>
<keyword evidence="15 24" id="KW-0175">Coiled coil</keyword>
<evidence type="ECO:0000256" key="18">
    <source>
        <dbReference type="ARBA" id="ARBA00058762"/>
    </source>
</evidence>
<dbReference type="InterPro" id="IPR015048">
    <property type="entry name" value="DUF1899"/>
</dbReference>
<comment type="function">
    <text evidence="18">General vesicular transport factor required for intercisternal transport in the Golgi stack; it is required for transcytotic fusion and/or subsequent binding of the vesicles to the target membrane. May well act as a vesicular anchor by interacting with the target membrane and holding the vesicular and target membranes in proximity.</text>
</comment>
<name>A0A498NFH4_LABRO</name>
<dbReference type="FunFam" id="2.130.10.10:FF:000053">
    <property type="entry name" value="Coronin"/>
    <property type="match status" value="1"/>
</dbReference>
<evidence type="ECO:0007829" key="29">
    <source>
        <dbReference type="PeptideAtlas" id="A0A498NFH4"/>
    </source>
</evidence>
<feature type="coiled-coil region" evidence="24">
    <location>
        <begin position="676"/>
        <end position="872"/>
    </location>
</feature>
<keyword evidence="29" id="KW-1267">Proteomics identification</keyword>
<dbReference type="FunFam" id="1.25.10.10:FF:000054">
    <property type="entry name" value="General vesicular transport factor p115"/>
    <property type="match status" value="1"/>
</dbReference>
<sequence length="1594" mass="178989">MEVGTMAMDHLVRILQTDRTDTEILGYALDTLYNIVCSDEEEEPEENQQKQEDDLGAQFTEKFVGEPDNITLLLTLLEEFDFHVRWPGVKLLTALLKNQCAQVQGIILVSPMGVSRLMDLLADSREVIRNDGLLLLQQLTKGNTAIQKIVAFENAFERLLEIITEEGSSDGGIVVEDCLLLLLNLLKNNSSNQNFFKEGSYIQKMKPWFEVGDDNSGWSAQKVTNLHLMLQLVRVMVSPVNSPGATASCQKAMFQCGLLQQLCTILMATGVPADILTETINTVSEVIRGSEVNQDYFASVNAPSNPPRPAIVVLLMSMVNERQPFVLRCAVLYCFQCFLYKNHKGQGEIVATLLPSTIDANSISAGQLLCGGLFSADSLSNWCAAVALAHALQDNLTQKEQLLRVQLATSLGKPPVSLLQQCTNILSQGDKLNRRGSRVQTKVGLLMLLCTWISNCPIAVMHFLHNQDNVPFLTGQISENLGEDERLVQGLCALLLGICIYYNDNSLENYTKEKLKQLIEKRIGKENFVEKLGFITKHELYSRAAQKPQPAFSTPEHMLFDHEFTKLVKELEGMITKAVLKSSEEEKKEEEVKKTLEQHDSIVTQYKELIREQDSQINELKEQVTLLTSQNEKLQSTITQQFSQIQQHKDQYNILKLKLGKDNQQTGNQAEAAQVNGLQPEELSQLREQLEELQRQNQLLQTQLTEKDSVITSLKAEGVPSAEGSQTSEVTELQKEVELLKAQLQSKTAEITKLQSEKQELLRGSETTAAVPGEDSVHTEKIAELESRLSAQTAETQKLKGEVKTLLESKELMEKELASATSTAAIMQAEKSKLQQEVQESKKEQDDLLMLLADQDQKILNLKQRLKDLGETMTWRPQYRSSKYRHVFGKPATKENCYDGVPITRSVHDNHLCAVNPRFIAVITECAGGGAFLVLSINHTGKVDPHHPKVSGHRSNVLDIKWNPFNDFCIASCSEDSTVKIWDIPEHGVLKNITVPWKELQGHSRRVGLIEWHPTANNIIFSTGYDYQVMVWKLDVPEQVIKNPVRSISVHSDVVLSMSFNTDGSRLATSCKDKKIRVIDPRTGTLLQETNCKSHKASKVLFLGNLKMLLSTGNSRWNHRQIALWDQEDLTQPSYSEDLDGSSGVLFPFYDPDTHMLYIAGKGDGNIRYYEISPEKPYVHYLTEYRSLLPQKGMGVMPKRGLDVCSCEIFRFYKLVTIKCLIEPLSMIVPRRSESYQEDIYPMTAGNKPAMTADEWIGGLDKGPVMMSLRPGSKLDSYVELGSGKDPTDSMETQISRSRPGLSQLIQERQDAKEVNTRRETPSTLLLPSTDERSSSTTYVSNGQLDSTHCSPPKTENELRQMFYKQQDEIRRLREQLNQKDVRIKQLELEIKNDNKMEETLEKEIPPSEVRDSDEGGIRLRLRDRDLLKKRKAEAEEKATNQWVYGAQSVKRAKKKTSGTPGRKGRPRKEPPVVIPEDLDLTQETDPSPVTLPITVPVLPTIAETVPLVPVEPQPELVPVETISEKPLEGFLIEDLGPDEEEDMPQKTLVIDTGDDEQPCADEPVPEQTQASMPVYPPASAPSQPESLPESLII</sequence>
<keyword evidence="6" id="KW-0813">Transport</keyword>
<proteinExistence type="evidence at protein level"/>
<evidence type="ECO:0000259" key="26">
    <source>
        <dbReference type="SMART" id="SM01166"/>
    </source>
</evidence>
<evidence type="ECO:0000313" key="28">
    <source>
        <dbReference type="Proteomes" id="UP000290572"/>
    </source>
</evidence>
<dbReference type="Pfam" id="PF08953">
    <property type="entry name" value="DUF1899"/>
    <property type="match status" value="1"/>
</dbReference>
<keyword evidence="7" id="KW-0963">Cytoplasm</keyword>
<evidence type="ECO:0000256" key="21">
    <source>
        <dbReference type="ARBA" id="ARBA00083407"/>
    </source>
</evidence>
<evidence type="ECO:0000256" key="14">
    <source>
        <dbReference type="ARBA" id="ARBA00023034"/>
    </source>
</evidence>
<keyword evidence="17" id="KW-0009">Actin-binding</keyword>
<evidence type="ECO:0000256" key="5">
    <source>
        <dbReference type="ARBA" id="ARBA00018243"/>
    </source>
</evidence>
<dbReference type="SUPFAM" id="SSF48371">
    <property type="entry name" value="ARM repeat"/>
    <property type="match status" value="2"/>
</dbReference>
<evidence type="ECO:0000256" key="20">
    <source>
        <dbReference type="ARBA" id="ARBA00080851"/>
    </source>
</evidence>
<comment type="similarity">
    <text evidence="4">Belongs to the WD repeat coronin family.</text>
</comment>
<keyword evidence="12" id="KW-0653">Protein transport</keyword>
<dbReference type="InterPro" id="IPR001680">
    <property type="entry name" value="WD40_rpt"/>
</dbReference>
<evidence type="ECO:0000256" key="1">
    <source>
        <dbReference type="ARBA" id="ARBA00004395"/>
    </source>
</evidence>
<evidence type="ECO:0000256" key="11">
    <source>
        <dbReference type="ARBA" id="ARBA00022892"/>
    </source>
</evidence>
<evidence type="ECO:0000256" key="22">
    <source>
        <dbReference type="PROSITE-ProRule" id="PRU00221"/>
    </source>
</evidence>
<dbReference type="PROSITE" id="PS50176">
    <property type="entry name" value="ARM_REPEAT"/>
    <property type="match status" value="1"/>
</dbReference>
<keyword evidence="13" id="KW-0007">Acetylation</keyword>
<dbReference type="Gene3D" id="2.130.10.10">
    <property type="entry name" value="YVTN repeat-like/Quinoprotein amine dehydrogenase"/>
    <property type="match status" value="1"/>
</dbReference>
<keyword evidence="11" id="KW-0931">ER-Golgi transport</keyword>
<dbReference type="SMART" id="SM01166">
    <property type="entry name" value="DUF1899"/>
    <property type="match status" value="1"/>
</dbReference>
<keyword evidence="16" id="KW-0472">Membrane</keyword>
<dbReference type="Pfam" id="PF16300">
    <property type="entry name" value="WD40_4"/>
    <property type="match status" value="1"/>
</dbReference>
<dbReference type="InterPro" id="IPR011989">
    <property type="entry name" value="ARM-like"/>
</dbReference>
<evidence type="ECO:0000256" key="15">
    <source>
        <dbReference type="ARBA" id="ARBA00023054"/>
    </source>
</evidence>
<dbReference type="GO" id="GO:0045056">
    <property type="term" value="P:transcytosis"/>
    <property type="evidence" value="ECO:0007669"/>
    <property type="project" value="TreeGrafter"/>
</dbReference>
<comment type="subcellular location">
    <subcellularLocation>
        <location evidence="2">Cytoplasm</location>
        <location evidence="2">Cytosol</location>
    </subcellularLocation>
    <subcellularLocation>
        <location evidence="1">Golgi apparatus membrane</location>
        <topology evidence="1">Peripheral membrane protein</topology>
    </subcellularLocation>
</comment>
<evidence type="ECO:0000256" key="24">
    <source>
        <dbReference type="SAM" id="Coils"/>
    </source>
</evidence>
<evidence type="ECO:0000256" key="3">
    <source>
        <dbReference type="ARBA" id="ARBA00006960"/>
    </source>
</evidence>
<feature type="compositionally biased region" description="Polar residues" evidence="25">
    <location>
        <begin position="1335"/>
        <end position="1350"/>
    </location>
</feature>
<dbReference type="PROSITE" id="PS50294">
    <property type="entry name" value="WD_REPEATS_REGION"/>
    <property type="match status" value="2"/>
</dbReference>
<keyword evidence="9 22" id="KW-0853">WD repeat</keyword>
<feature type="coiled-coil region" evidence="24">
    <location>
        <begin position="1370"/>
        <end position="1404"/>
    </location>
</feature>
<dbReference type="PANTHER" id="PTHR10013:SF0">
    <property type="entry name" value="GENERAL VESICULAR TRANSPORT FACTOR P115"/>
    <property type="match status" value="1"/>
</dbReference>
<dbReference type="GO" id="GO:0048211">
    <property type="term" value="P:Golgi vesicle docking"/>
    <property type="evidence" value="ECO:0007669"/>
    <property type="project" value="TreeGrafter"/>
</dbReference>
<evidence type="ECO:0000313" key="27">
    <source>
        <dbReference type="EMBL" id="RXN30157.1"/>
    </source>
</evidence>
<evidence type="ECO:0000256" key="8">
    <source>
        <dbReference type="ARBA" id="ARBA00022553"/>
    </source>
</evidence>
<dbReference type="GO" id="GO:0006886">
    <property type="term" value="P:intracellular protein transport"/>
    <property type="evidence" value="ECO:0007669"/>
    <property type="project" value="InterPro"/>
</dbReference>
<evidence type="ECO:0000256" key="6">
    <source>
        <dbReference type="ARBA" id="ARBA00022448"/>
    </source>
</evidence>
<evidence type="ECO:0000256" key="10">
    <source>
        <dbReference type="ARBA" id="ARBA00022737"/>
    </source>
</evidence>
<accession>A0A498NFH4</accession>
<dbReference type="InterPro" id="IPR041209">
    <property type="entry name" value="P115_Arm_rpt"/>
</dbReference>
<dbReference type="GO" id="GO:0005829">
    <property type="term" value="C:cytosol"/>
    <property type="evidence" value="ECO:0007669"/>
    <property type="project" value="UniProtKB-SubCell"/>
</dbReference>
<reference evidence="27 28" key="1">
    <citation type="submission" date="2018-03" db="EMBL/GenBank/DDBJ databases">
        <title>Draft genome sequence of Rohu Carp (Labeo rohita).</title>
        <authorList>
            <person name="Das P."/>
            <person name="Kushwaha B."/>
            <person name="Joshi C.G."/>
            <person name="Kumar D."/>
            <person name="Nagpure N.S."/>
            <person name="Sahoo L."/>
            <person name="Das S.P."/>
            <person name="Bit A."/>
            <person name="Patnaik S."/>
            <person name="Meher P.K."/>
            <person name="Jayasankar P."/>
            <person name="Koringa P.G."/>
            <person name="Patel N.V."/>
            <person name="Hinsu A.T."/>
            <person name="Kumar R."/>
            <person name="Pandey M."/>
            <person name="Agarwal S."/>
            <person name="Srivastava S."/>
            <person name="Singh M."/>
            <person name="Iquebal M.A."/>
            <person name="Jaiswal S."/>
            <person name="Angadi U.B."/>
            <person name="Kumar N."/>
            <person name="Raza M."/>
            <person name="Shah T.M."/>
            <person name="Rai A."/>
            <person name="Jena J.K."/>
        </authorList>
    </citation>
    <scope>NUCLEOTIDE SEQUENCE [LARGE SCALE GENOMIC DNA]</scope>
    <source>
        <strain evidence="27">DASCIFA01</strain>
        <tissue evidence="27">Testis</tissue>
    </source>
</reference>
<dbReference type="InterPro" id="IPR019775">
    <property type="entry name" value="WD40_repeat_CS"/>
</dbReference>
<evidence type="ECO:0000256" key="7">
    <source>
        <dbReference type="ARBA" id="ARBA00022490"/>
    </source>
</evidence>
<dbReference type="SMART" id="SM00320">
    <property type="entry name" value="WD40"/>
    <property type="match status" value="4"/>
</dbReference>
<dbReference type="InterPro" id="IPR015943">
    <property type="entry name" value="WD40/YVTN_repeat-like_dom_sf"/>
</dbReference>
<dbReference type="InterPro" id="IPR024095">
    <property type="entry name" value="Vesicle_P115"/>
</dbReference>
<dbReference type="Pfam" id="PF04871">
    <property type="entry name" value="Uso1_p115_C"/>
    <property type="match status" value="1"/>
</dbReference>
<dbReference type="InterPro" id="IPR036322">
    <property type="entry name" value="WD40_repeat_dom_sf"/>
</dbReference>
<dbReference type="Pfam" id="PF18770">
    <property type="entry name" value="Arm_vescicular"/>
    <property type="match status" value="1"/>
</dbReference>
<protein>
    <recommendedName>
        <fullName evidence="5">General vesicular transport factor p115</fullName>
    </recommendedName>
    <alternativeName>
        <fullName evidence="19">Protein USO1 homolog</fullName>
    </alternativeName>
    <alternativeName>
        <fullName evidence="20">Transcytosis-associated protein</fullName>
    </alternativeName>
    <alternativeName>
        <fullName evidence="21">Vesicle-docking protein</fullName>
    </alternativeName>
</protein>
<comment type="similarity">
    <text evidence="3">Belongs to the VDP/USO1/EDE1 family.</text>
</comment>
<evidence type="ECO:0000256" key="17">
    <source>
        <dbReference type="ARBA" id="ARBA00023203"/>
    </source>
</evidence>
<evidence type="ECO:0000256" key="4">
    <source>
        <dbReference type="ARBA" id="ARBA00009482"/>
    </source>
</evidence>
<dbReference type="PROSITE" id="PS00678">
    <property type="entry name" value="WD_REPEATS_1"/>
    <property type="match status" value="1"/>
</dbReference>
<dbReference type="GO" id="GO:0048280">
    <property type="term" value="P:vesicle fusion with Golgi apparatus"/>
    <property type="evidence" value="ECO:0007669"/>
    <property type="project" value="InterPro"/>
</dbReference>
<organism evidence="27 28">
    <name type="scientific">Labeo rohita</name>
    <name type="common">Indian major carp</name>
    <name type="synonym">Cyprinus rohita</name>
    <dbReference type="NCBI Taxonomy" id="84645"/>
    <lineage>
        <taxon>Eukaryota</taxon>
        <taxon>Metazoa</taxon>
        <taxon>Chordata</taxon>
        <taxon>Craniata</taxon>
        <taxon>Vertebrata</taxon>
        <taxon>Euteleostomi</taxon>
        <taxon>Actinopterygii</taxon>
        <taxon>Neopterygii</taxon>
        <taxon>Teleostei</taxon>
        <taxon>Ostariophysi</taxon>
        <taxon>Cypriniformes</taxon>
        <taxon>Cyprinidae</taxon>
        <taxon>Labeoninae</taxon>
        <taxon>Labeonini</taxon>
        <taxon>Labeo</taxon>
    </lineage>
</organism>
<evidence type="ECO:0000256" key="23">
    <source>
        <dbReference type="PROSITE-ProRule" id="PRU00259"/>
    </source>
</evidence>